<evidence type="ECO:0000256" key="2">
    <source>
        <dbReference type="ARBA" id="ARBA00019015"/>
    </source>
</evidence>
<dbReference type="InterPro" id="IPR037925">
    <property type="entry name" value="FlgE/F/G-like"/>
</dbReference>
<comment type="subcellular location">
    <subcellularLocation>
        <location evidence="3">Bacterial flagellum basal body</location>
    </subcellularLocation>
</comment>
<organism evidence="8 9">
    <name type="scientific">Acidimicrobium ferrooxidans (strain DSM 10331 / JCM 15462 / NBRC 103882 / ICP)</name>
    <dbReference type="NCBI Taxonomy" id="525909"/>
    <lineage>
        <taxon>Bacteria</taxon>
        <taxon>Bacillati</taxon>
        <taxon>Actinomycetota</taxon>
        <taxon>Acidimicrobiia</taxon>
        <taxon>Acidimicrobiales</taxon>
        <taxon>Acidimicrobiaceae</taxon>
        <taxon>Acidimicrobium</taxon>
    </lineage>
</organism>
<dbReference type="InterPro" id="IPR053967">
    <property type="entry name" value="LlgE_F_G-like_D1"/>
</dbReference>
<dbReference type="GO" id="GO:0009425">
    <property type="term" value="C:bacterial-type flagellum basal body"/>
    <property type="evidence" value="ECO:0007669"/>
    <property type="project" value="UniProtKB-SubCell"/>
</dbReference>
<dbReference type="NCBIfam" id="TIGR03506">
    <property type="entry name" value="FlgEFG_subfam"/>
    <property type="match status" value="1"/>
</dbReference>
<accession>C7M216</accession>
<dbReference type="InterPro" id="IPR001444">
    <property type="entry name" value="Flag_bb_rod_N"/>
</dbReference>
<feature type="domain" description="Flagellar basal-body/hook protein C-terminal" evidence="5">
    <location>
        <begin position="386"/>
        <end position="430"/>
    </location>
</feature>
<dbReference type="GO" id="GO:0071978">
    <property type="term" value="P:bacterial-type flagellum-dependent swarming motility"/>
    <property type="evidence" value="ECO:0007669"/>
    <property type="project" value="TreeGrafter"/>
</dbReference>
<dbReference type="KEGG" id="afo:Afer_0145"/>
<dbReference type="Gene3D" id="2.60.98.20">
    <property type="entry name" value="Flagellar hook protein FlgE"/>
    <property type="match status" value="1"/>
</dbReference>
<dbReference type="InterPro" id="IPR011491">
    <property type="entry name" value="FlgE_D2"/>
</dbReference>
<dbReference type="RefSeq" id="WP_015797619.1">
    <property type="nucleotide sequence ID" value="NC_013124.1"/>
</dbReference>
<dbReference type="eggNOG" id="COG1749">
    <property type="taxonomic scope" value="Bacteria"/>
</dbReference>
<dbReference type="InterPro" id="IPR037058">
    <property type="entry name" value="Falgellar_hook_FlgE_sf"/>
</dbReference>
<evidence type="ECO:0000259" key="7">
    <source>
        <dbReference type="Pfam" id="PF22692"/>
    </source>
</evidence>
<dbReference type="Pfam" id="PF22692">
    <property type="entry name" value="LlgE_F_G_D1"/>
    <property type="match status" value="1"/>
</dbReference>
<evidence type="ECO:0000259" key="6">
    <source>
        <dbReference type="Pfam" id="PF07559"/>
    </source>
</evidence>
<feature type="domain" description="Flagellar hook protein FlgE/F/G-like D1" evidence="7">
    <location>
        <begin position="96"/>
        <end position="160"/>
    </location>
</feature>
<dbReference type="SUPFAM" id="SSF117143">
    <property type="entry name" value="Flagellar hook protein flgE"/>
    <property type="match status" value="1"/>
</dbReference>
<dbReference type="AlphaFoldDB" id="C7M216"/>
<dbReference type="PANTHER" id="PTHR30435">
    <property type="entry name" value="FLAGELLAR PROTEIN"/>
    <property type="match status" value="1"/>
</dbReference>
<name>C7M216_ACIFD</name>
<dbReference type="Pfam" id="PF00460">
    <property type="entry name" value="Flg_bb_rod"/>
    <property type="match status" value="1"/>
</dbReference>
<dbReference type="Pfam" id="PF06429">
    <property type="entry name" value="Flg_bbr_C"/>
    <property type="match status" value="1"/>
</dbReference>
<protein>
    <recommendedName>
        <fullName evidence="2">Flagellar hook protein FlgE</fullName>
    </recommendedName>
</protein>
<sequence>MTKSLSSAISGIEANQEWLDNIANNIANANTTGYQSTQTEFADLLYQQQSAAGGPVPGQTGGTNPLVVGSGVRVSATPTDFSQGTIVQTGTSTDVAIQGQGFLVVNQGGQNYYTRDGALQLDGAGQLVTASGALVMGWVPNAAGQVNQNAPLAALTIPQGQVAQPVATSTITLGGNLPAGSSNPVVVTTTGYDDLGNPVPIQLTFTPSTTANQWTLTAETTPPGATSPVALTVGGASSQTVTFDPATGQISAISGTSTANPDQLALGGFPTSYDLPAGYAMNLDFPTPGTAQAVTQFAASSPTAQVTNQNGYPSGALAGFTIGSDGVIEGTYANGRTQVLGQIALAQFANAQGLSKQGNLLYAATTNSGAPQLGSPGAAGLGQLVGGALESSNVSIGSELTNLVVAQTDYQANTKVVQTTATVLQSLVQMA</sequence>
<comment type="similarity">
    <text evidence="1 3">Belongs to the flagella basal body rod proteins family.</text>
</comment>
<dbReference type="EMBL" id="CP001631">
    <property type="protein sequence ID" value="ACU53114.1"/>
    <property type="molecule type" value="Genomic_DNA"/>
</dbReference>
<dbReference type="OrthoDB" id="9804559at2"/>
<proteinExistence type="inferred from homology"/>
<dbReference type="PANTHER" id="PTHR30435:SF19">
    <property type="entry name" value="FLAGELLAR BASAL-BODY ROD PROTEIN FLGG"/>
    <property type="match status" value="1"/>
</dbReference>
<gene>
    <name evidence="8" type="ordered locus">Afer_0145</name>
</gene>
<evidence type="ECO:0000313" key="9">
    <source>
        <dbReference type="Proteomes" id="UP000000771"/>
    </source>
</evidence>
<keyword evidence="9" id="KW-1185">Reference proteome</keyword>
<dbReference type="Pfam" id="PF07559">
    <property type="entry name" value="FlgE_D2"/>
    <property type="match status" value="1"/>
</dbReference>
<dbReference type="HOGENOM" id="CLU_013687_2_4_11"/>
<evidence type="ECO:0000259" key="4">
    <source>
        <dbReference type="Pfam" id="PF00460"/>
    </source>
</evidence>
<reference evidence="8 9" key="1">
    <citation type="journal article" date="2009" name="Stand. Genomic Sci.">
        <title>Complete genome sequence of Acidimicrobium ferrooxidans type strain (ICP).</title>
        <authorList>
            <person name="Clum A."/>
            <person name="Nolan M."/>
            <person name="Lang E."/>
            <person name="Glavina Del Rio T."/>
            <person name="Tice H."/>
            <person name="Copeland A."/>
            <person name="Cheng J.F."/>
            <person name="Lucas S."/>
            <person name="Chen F."/>
            <person name="Bruce D."/>
            <person name="Goodwin L."/>
            <person name="Pitluck S."/>
            <person name="Ivanova N."/>
            <person name="Mavrommatis K."/>
            <person name="Mikhailova N."/>
            <person name="Pati A."/>
            <person name="Chen A."/>
            <person name="Palaniappan K."/>
            <person name="Goker M."/>
            <person name="Spring S."/>
            <person name="Land M."/>
            <person name="Hauser L."/>
            <person name="Chang Y.J."/>
            <person name="Jeffries C.C."/>
            <person name="Chain P."/>
            <person name="Bristow J."/>
            <person name="Eisen J.A."/>
            <person name="Markowitz V."/>
            <person name="Hugenholtz P."/>
            <person name="Kyrpides N.C."/>
            <person name="Klenk H.P."/>
            <person name="Lapidus A."/>
        </authorList>
    </citation>
    <scope>NUCLEOTIDE SEQUENCE [LARGE SCALE GENOMIC DNA]</scope>
    <source>
        <strain evidence="9">DSM 10331 / JCM 15462 / NBRC 103882 / ICP</strain>
    </source>
</reference>
<evidence type="ECO:0000256" key="1">
    <source>
        <dbReference type="ARBA" id="ARBA00009677"/>
    </source>
</evidence>
<evidence type="ECO:0000256" key="3">
    <source>
        <dbReference type="RuleBase" id="RU362116"/>
    </source>
</evidence>
<dbReference type="InterPro" id="IPR020013">
    <property type="entry name" value="Flagellar_FlgE/F/G"/>
</dbReference>
<evidence type="ECO:0000313" key="8">
    <source>
        <dbReference type="EMBL" id="ACU53114.1"/>
    </source>
</evidence>
<feature type="domain" description="Flagellar hook protein FlgE D2" evidence="6">
    <location>
        <begin position="187"/>
        <end position="312"/>
    </location>
</feature>
<evidence type="ECO:0000259" key="5">
    <source>
        <dbReference type="Pfam" id="PF06429"/>
    </source>
</evidence>
<feature type="domain" description="Flagellar basal body rod protein N-terminal" evidence="4">
    <location>
        <begin position="7"/>
        <end position="35"/>
    </location>
</feature>
<keyword evidence="3" id="KW-0975">Bacterial flagellum</keyword>
<dbReference type="InterPro" id="IPR010930">
    <property type="entry name" value="Flg_bb/hook_C_dom"/>
</dbReference>
<dbReference type="STRING" id="525909.Afer_0145"/>
<dbReference type="Proteomes" id="UP000000771">
    <property type="component" value="Chromosome"/>
</dbReference>